<dbReference type="VEuPathDB" id="FungiDB:HpaG811339"/>
<dbReference type="AlphaFoldDB" id="M4BXQ8"/>
<dbReference type="eggNOG" id="ENOG502SRIA">
    <property type="taxonomic scope" value="Eukaryota"/>
</dbReference>
<proteinExistence type="predicted"/>
<sequence>MTVPNHSITYVESLRVWEQYDYSGIERSRGDEEMSDMWRRWRQIRGKPTSATRAVRRSSLDQSWTAFIRRWNTEPSFYELVPLREEQRRRYGFAESRERVCELSWIADRPSCFVHWRKYYHHCKRHVIARPVRAQWTNIPVIVRYPRRSARELGDTSERVMITNERMGGLERTWKCVNTLHQPQ</sequence>
<dbReference type="EnsemblProtists" id="HpaT811339">
    <property type="protein sequence ID" value="HpaP811339"/>
    <property type="gene ID" value="HpaG811339"/>
</dbReference>
<dbReference type="OMA" id="CELSWIA"/>
<reference evidence="2" key="1">
    <citation type="journal article" date="2010" name="Science">
        <title>Signatures of adaptation to obligate biotrophy in the Hyaloperonospora arabidopsidis genome.</title>
        <authorList>
            <person name="Baxter L."/>
            <person name="Tripathy S."/>
            <person name="Ishaque N."/>
            <person name="Boot N."/>
            <person name="Cabral A."/>
            <person name="Kemen E."/>
            <person name="Thines M."/>
            <person name="Ah-Fong A."/>
            <person name="Anderson R."/>
            <person name="Badejoko W."/>
            <person name="Bittner-Eddy P."/>
            <person name="Boore J.L."/>
            <person name="Chibucos M.C."/>
            <person name="Coates M."/>
            <person name="Dehal P."/>
            <person name="Delehaunty K."/>
            <person name="Dong S."/>
            <person name="Downton P."/>
            <person name="Dumas B."/>
            <person name="Fabro G."/>
            <person name="Fronick C."/>
            <person name="Fuerstenberg S.I."/>
            <person name="Fulton L."/>
            <person name="Gaulin E."/>
            <person name="Govers F."/>
            <person name="Hughes L."/>
            <person name="Humphray S."/>
            <person name="Jiang R.H."/>
            <person name="Judelson H."/>
            <person name="Kamoun S."/>
            <person name="Kyung K."/>
            <person name="Meijer H."/>
            <person name="Minx P."/>
            <person name="Morris P."/>
            <person name="Nelson J."/>
            <person name="Phuntumart V."/>
            <person name="Qutob D."/>
            <person name="Rehmany A."/>
            <person name="Rougon-Cardoso A."/>
            <person name="Ryden P."/>
            <person name="Torto-Alalibo T."/>
            <person name="Studholme D."/>
            <person name="Wang Y."/>
            <person name="Win J."/>
            <person name="Wood J."/>
            <person name="Clifton S.W."/>
            <person name="Rogers J."/>
            <person name="Van den Ackerveken G."/>
            <person name="Jones J.D."/>
            <person name="McDowell J.M."/>
            <person name="Beynon J."/>
            <person name="Tyler B.M."/>
        </authorList>
    </citation>
    <scope>NUCLEOTIDE SEQUENCE [LARGE SCALE GENOMIC DNA]</scope>
    <source>
        <strain evidence="2">Emoy2</strain>
    </source>
</reference>
<accession>M4BXQ8</accession>
<dbReference type="InParanoid" id="M4BXQ8"/>
<protein>
    <submittedName>
        <fullName evidence="1">Uncharacterized protein</fullName>
    </submittedName>
</protein>
<name>M4BXQ8_HYAAE</name>
<evidence type="ECO:0000313" key="1">
    <source>
        <dbReference type="EnsemblProtists" id="HpaP811339"/>
    </source>
</evidence>
<organism evidence="1 2">
    <name type="scientific">Hyaloperonospora arabidopsidis (strain Emoy2)</name>
    <name type="common">Downy mildew agent</name>
    <name type="synonym">Peronospora arabidopsidis</name>
    <dbReference type="NCBI Taxonomy" id="559515"/>
    <lineage>
        <taxon>Eukaryota</taxon>
        <taxon>Sar</taxon>
        <taxon>Stramenopiles</taxon>
        <taxon>Oomycota</taxon>
        <taxon>Peronosporomycetes</taxon>
        <taxon>Peronosporales</taxon>
        <taxon>Peronosporaceae</taxon>
        <taxon>Hyaloperonospora</taxon>
    </lineage>
</organism>
<evidence type="ECO:0000313" key="2">
    <source>
        <dbReference type="Proteomes" id="UP000011713"/>
    </source>
</evidence>
<keyword evidence="2" id="KW-1185">Reference proteome</keyword>
<dbReference type="HOGENOM" id="CLU_1470882_0_0_1"/>
<dbReference type="EMBL" id="JH598032">
    <property type="status" value="NOT_ANNOTATED_CDS"/>
    <property type="molecule type" value="Genomic_DNA"/>
</dbReference>
<dbReference type="Proteomes" id="UP000011713">
    <property type="component" value="Unassembled WGS sequence"/>
</dbReference>
<reference evidence="1" key="2">
    <citation type="submission" date="2015-06" db="UniProtKB">
        <authorList>
            <consortium name="EnsemblProtists"/>
        </authorList>
    </citation>
    <scope>IDENTIFICATION</scope>
    <source>
        <strain evidence="1">Emoy2</strain>
    </source>
</reference>